<keyword evidence="3" id="KW-1003">Cell membrane</keyword>
<dbReference type="NCBIfam" id="TIGR03426">
    <property type="entry name" value="shape_MreD"/>
    <property type="match status" value="1"/>
</dbReference>
<feature type="transmembrane region" description="Helical" evidence="8">
    <location>
        <begin position="21"/>
        <end position="40"/>
    </location>
</feature>
<evidence type="ECO:0000256" key="8">
    <source>
        <dbReference type="SAM" id="Phobius"/>
    </source>
</evidence>
<name>Q01ZY2_SOLUE</name>
<dbReference type="Pfam" id="PF04093">
    <property type="entry name" value="MreD"/>
    <property type="match status" value="1"/>
</dbReference>
<dbReference type="InParanoid" id="Q01ZY2"/>
<reference evidence="9" key="1">
    <citation type="submission" date="2006-10" db="EMBL/GenBank/DDBJ databases">
        <title>Complete sequence of Solibacter usitatus Ellin6076.</title>
        <authorList>
            <consortium name="US DOE Joint Genome Institute"/>
            <person name="Copeland A."/>
            <person name="Lucas S."/>
            <person name="Lapidus A."/>
            <person name="Barry K."/>
            <person name="Detter J.C."/>
            <person name="Glavina del Rio T."/>
            <person name="Hammon N."/>
            <person name="Israni S."/>
            <person name="Dalin E."/>
            <person name="Tice H."/>
            <person name="Pitluck S."/>
            <person name="Thompson L.S."/>
            <person name="Brettin T."/>
            <person name="Bruce D."/>
            <person name="Han C."/>
            <person name="Tapia R."/>
            <person name="Gilna P."/>
            <person name="Schmutz J."/>
            <person name="Larimer F."/>
            <person name="Land M."/>
            <person name="Hauser L."/>
            <person name="Kyrpides N."/>
            <person name="Mikhailova N."/>
            <person name="Janssen P.H."/>
            <person name="Kuske C.R."/>
            <person name="Richardson P."/>
        </authorList>
    </citation>
    <scope>NUCLEOTIDE SEQUENCE</scope>
    <source>
        <strain evidence="9">Ellin6076</strain>
    </source>
</reference>
<feature type="transmembrane region" description="Helical" evidence="8">
    <location>
        <begin position="153"/>
        <end position="170"/>
    </location>
</feature>
<evidence type="ECO:0000256" key="5">
    <source>
        <dbReference type="ARBA" id="ARBA00022960"/>
    </source>
</evidence>
<evidence type="ECO:0000256" key="1">
    <source>
        <dbReference type="ARBA" id="ARBA00004651"/>
    </source>
</evidence>
<comment type="similarity">
    <text evidence="2">Belongs to the MreD family.</text>
</comment>
<evidence type="ECO:0000256" key="2">
    <source>
        <dbReference type="ARBA" id="ARBA00007776"/>
    </source>
</evidence>
<feature type="transmembrane region" description="Helical" evidence="8">
    <location>
        <begin position="119"/>
        <end position="141"/>
    </location>
</feature>
<evidence type="ECO:0000256" key="4">
    <source>
        <dbReference type="ARBA" id="ARBA00022692"/>
    </source>
</evidence>
<keyword evidence="6 8" id="KW-1133">Transmembrane helix</keyword>
<dbReference type="GO" id="GO:0008360">
    <property type="term" value="P:regulation of cell shape"/>
    <property type="evidence" value="ECO:0007669"/>
    <property type="project" value="UniProtKB-KW"/>
</dbReference>
<dbReference type="InterPro" id="IPR007227">
    <property type="entry name" value="Cell_shape_determining_MreD"/>
</dbReference>
<evidence type="ECO:0000256" key="3">
    <source>
        <dbReference type="ARBA" id="ARBA00022475"/>
    </source>
</evidence>
<dbReference type="HOGENOM" id="CLU_1551945_0_0_0"/>
<dbReference type="AlphaFoldDB" id="Q01ZY2"/>
<protein>
    <submittedName>
        <fullName evidence="9">Uncharacterized protein</fullName>
    </submittedName>
</protein>
<evidence type="ECO:0000256" key="6">
    <source>
        <dbReference type="ARBA" id="ARBA00022989"/>
    </source>
</evidence>
<evidence type="ECO:0000313" key="9">
    <source>
        <dbReference type="EMBL" id="ABJ84783.1"/>
    </source>
</evidence>
<dbReference type="GO" id="GO:0005886">
    <property type="term" value="C:plasma membrane"/>
    <property type="evidence" value="ECO:0007669"/>
    <property type="project" value="UniProtKB-SubCell"/>
</dbReference>
<keyword evidence="5" id="KW-0133">Cell shape</keyword>
<organism evidence="9">
    <name type="scientific">Solibacter usitatus (strain Ellin6076)</name>
    <dbReference type="NCBI Taxonomy" id="234267"/>
    <lineage>
        <taxon>Bacteria</taxon>
        <taxon>Pseudomonadati</taxon>
        <taxon>Acidobacteriota</taxon>
        <taxon>Terriglobia</taxon>
        <taxon>Bryobacterales</taxon>
        <taxon>Solibacteraceae</taxon>
        <taxon>Candidatus Solibacter</taxon>
    </lineage>
</organism>
<comment type="subcellular location">
    <subcellularLocation>
        <location evidence="1">Cell membrane</location>
        <topology evidence="1">Multi-pass membrane protein</topology>
    </subcellularLocation>
</comment>
<dbReference type="OrthoDB" id="121692at2"/>
<dbReference type="EMBL" id="CP000473">
    <property type="protein sequence ID" value="ABJ84783.1"/>
    <property type="molecule type" value="Genomic_DNA"/>
</dbReference>
<dbReference type="eggNOG" id="ENOG5032SDF">
    <property type="taxonomic scope" value="Bacteria"/>
</dbReference>
<proteinExistence type="inferred from homology"/>
<dbReference type="STRING" id="234267.Acid_3813"/>
<keyword evidence="4 8" id="KW-0812">Transmembrane</keyword>
<dbReference type="KEGG" id="sus:Acid_3813"/>
<gene>
    <name evidence="9" type="ordered locus">Acid_3813</name>
</gene>
<keyword evidence="7 8" id="KW-0472">Membrane</keyword>
<evidence type="ECO:0000256" key="7">
    <source>
        <dbReference type="ARBA" id="ARBA00023136"/>
    </source>
</evidence>
<sequence>MTYSGDRMLLSNQREGQVSRFHAWAYIVVPLLAILFQVYVPMFFQFLRFVEMPLLVVVYFSIMQRNQITGLTIGALVGLAQDSLSDSPLGMYGIVKTLVGYFAASVGVRLDVEHSLIRLLLCFFFYIFHQFFFWVMSHALLAKLGPFDWPGTVVQAVLNAIIGVFLFSFLDRLRERS</sequence>
<accession>Q01ZY2</accession>